<organism evidence="1 2">
    <name type="scientific">Candidatus Hakubella thermalkaliphila</name>
    <dbReference type="NCBI Taxonomy" id="2754717"/>
    <lineage>
        <taxon>Bacteria</taxon>
        <taxon>Bacillati</taxon>
        <taxon>Actinomycetota</taxon>
        <taxon>Actinomycetota incertae sedis</taxon>
        <taxon>Candidatus Hakubellales</taxon>
        <taxon>Candidatus Hakubellaceae</taxon>
        <taxon>Candidatus Hakubella</taxon>
    </lineage>
</organism>
<evidence type="ECO:0000313" key="1">
    <source>
        <dbReference type="EMBL" id="GFP24698.1"/>
    </source>
</evidence>
<dbReference type="EMBL" id="BLRX01000008">
    <property type="protein sequence ID" value="GFP24698.1"/>
    <property type="molecule type" value="Genomic_DNA"/>
</dbReference>
<dbReference type="Gene3D" id="3.10.450.620">
    <property type="entry name" value="JHP933, nucleotidyltransferase-like core domain"/>
    <property type="match status" value="1"/>
</dbReference>
<comment type="caution">
    <text evidence="1">The sequence shown here is derived from an EMBL/GenBank/DDBJ whole genome shotgun (WGS) entry which is preliminary data.</text>
</comment>
<proteinExistence type="predicted"/>
<name>A0A6V8NWQ9_9ACTN</name>
<accession>A0A6V8NWQ9</accession>
<gene>
    <name evidence="1" type="ORF">HKBW3S25_00135</name>
</gene>
<dbReference type="Pfam" id="PF08843">
    <property type="entry name" value="AbiEii"/>
    <property type="match status" value="1"/>
</dbReference>
<sequence length="224" mass="26426">MNKQVAESLQKTLGISQEQVVREEYEMILLKQLFESRLGKSFVFKGGTALRLTYGSPRFSEDLDFSVVSEFDKEKLDRLLRTVADQYEALKLVETIQKTYTYFALFRVKEDFLSQAFPIKFEASVRPVSWERGKHYELLVLSSKVTNLTVLAQVASLERIEEEKRGIEPPRIRDIFDMWFIGQKLGRISPMDFRGFEPRVVRRDLYKFLPEKDKRLIEQWLPKQ</sequence>
<protein>
    <recommendedName>
        <fullName evidence="3">Nucleotidyl transferase AbiEii toxin, Type IV TA system</fullName>
    </recommendedName>
</protein>
<reference evidence="1 2" key="1">
    <citation type="journal article" date="2020" name="Front. Microbiol.">
        <title>Single-cell genomics of novel Actinobacteria with the Wood-Ljungdahl pathway discovered in a serpentinizing system.</title>
        <authorList>
            <person name="Merino N."/>
            <person name="Kawai M."/>
            <person name="Boyd E.S."/>
            <person name="Colman D.R."/>
            <person name="McGlynn S.E."/>
            <person name="Nealson K.H."/>
            <person name="Kurokawa K."/>
            <person name="Hongoh Y."/>
        </authorList>
    </citation>
    <scope>NUCLEOTIDE SEQUENCE [LARGE SCALE GENOMIC DNA]</scope>
    <source>
        <strain evidence="1 2">S25</strain>
    </source>
</reference>
<dbReference type="InterPro" id="IPR014942">
    <property type="entry name" value="AbiEii"/>
</dbReference>
<dbReference type="Proteomes" id="UP000543224">
    <property type="component" value="Unassembled WGS sequence"/>
</dbReference>
<dbReference type="AlphaFoldDB" id="A0A6V8NWQ9"/>
<evidence type="ECO:0000313" key="2">
    <source>
        <dbReference type="Proteomes" id="UP000543224"/>
    </source>
</evidence>
<evidence type="ECO:0008006" key="3">
    <source>
        <dbReference type="Google" id="ProtNLM"/>
    </source>
</evidence>